<comment type="caution">
    <text evidence="1">The sequence shown here is derived from an EMBL/GenBank/DDBJ whole genome shotgun (WGS) entry which is preliminary data.</text>
</comment>
<dbReference type="RefSeq" id="WP_318575527.1">
    <property type="nucleotide sequence ID" value="NZ_CAKXYP010000025.1"/>
</dbReference>
<gene>
    <name evidence="1" type="ORF">SGL43_06616</name>
</gene>
<sequence length="134" mass="14861">MTTPGRLAPDHTVWSVWMEDSDSWDGVALYADEQTALAHAAADWIGSEYGQPDPDDPEQITHTLTWTKPYSRWELADEGRDTGIRVAEANVYRPATPDEIATQDAERAQREAEYAALPRMSMAEALEALAGRNA</sequence>
<dbReference type="EMBL" id="CAKXYP010000025">
    <property type="protein sequence ID" value="CAH9419561.1"/>
    <property type="molecule type" value="Genomic_DNA"/>
</dbReference>
<organism evidence="1 2">
    <name type="scientific">Streptomyces globisporus</name>
    <dbReference type="NCBI Taxonomy" id="1908"/>
    <lineage>
        <taxon>Bacteria</taxon>
        <taxon>Bacillati</taxon>
        <taxon>Actinomycetota</taxon>
        <taxon>Actinomycetes</taxon>
        <taxon>Kitasatosporales</taxon>
        <taxon>Streptomycetaceae</taxon>
        <taxon>Streptomyces</taxon>
    </lineage>
</organism>
<name>A0ABN8VC63_STRGL</name>
<evidence type="ECO:0000313" key="2">
    <source>
        <dbReference type="Proteomes" id="UP001154015"/>
    </source>
</evidence>
<accession>A0ABN8VC63</accession>
<dbReference type="Proteomes" id="UP001154015">
    <property type="component" value="Unassembled WGS sequence"/>
</dbReference>
<evidence type="ECO:0000313" key="1">
    <source>
        <dbReference type="EMBL" id="CAH9419561.1"/>
    </source>
</evidence>
<keyword evidence="2" id="KW-1185">Reference proteome</keyword>
<proteinExistence type="predicted"/>
<reference evidence="1" key="1">
    <citation type="submission" date="2022-03" db="EMBL/GenBank/DDBJ databases">
        <authorList>
            <person name="Leyn A S."/>
        </authorList>
    </citation>
    <scope>NUCLEOTIDE SEQUENCE</scope>
    <source>
        <strain evidence="1">Streptomyces globisporus 4-3</strain>
    </source>
</reference>
<protein>
    <recommendedName>
        <fullName evidence="3">DUF317 domain-containing protein</fullName>
    </recommendedName>
</protein>
<evidence type="ECO:0008006" key="3">
    <source>
        <dbReference type="Google" id="ProtNLM"/>
    </source>
</evidence>